<organism evidence="7 8">
    <name type="scientific">Claviceps pazoutovae</name>
    <dbReference type="NCBI Taxonomy" id="1649127"/>
    <lineage>
        <taxon>Eukaryota</taxon>
        <taxon>Fungi</taxon>
        <taxon>Dikarya</taxon>
        <taxon>Ascomycota</taxon>
        <taxon>Pezizomycotina</taxon>
        <taxon>Sordariomycetes</taxon>
        <taxon>Hypocreomycetidae</taxon>
        <taxon>Hypocreales</taxon>
        <taxon>Clavicipitaceae</taxon>
        <taxon>Claviceps</taxon>
    </lineage>
</organism>
<evidence type="ECO:0000256" key="6">
    <source>
        <dbReference type="SAM" id="MobiDB-lite"/>
    </source>
</evidence>
<gene>
    <name evidence="7" type="ORF">E4U60_001767</name>
</gene>
<dbReference type="AlphaFoldDB" id="A0A9P7MCI5"/>
<keyword evidence="5" id="KW-0539">Nucleus</keyword>
<dbReference type="PANTHER" id="PTHR31845:SF10">
    <property type="entry name" value="ZN(II)2CYS6 TRANSCRIPTION FACTOR (EUROFUNG)"/>
    <property type="match status" value="1"/>
</dbReference>
<comment type="subcellular location">
    <subcellularLocation>
        <location evidence="1">Nucleus</location>
    </subcellularLocation>
</comment>
<dbReference type="EMBL" id="SRPO01000176">
    <property type="protein sequence ID" value="KAG5937663.1"/>
    <property type="molecule type" value="Genomic_DNA"/>
</dbReference>
<evidence type="ECO:0000313" key="7">
    <source>
        <dbReference type="EMBL" id="KAG5937663.1"/>
    </source>
</evidence>
<dbReference type="GO" id="GO:0000981">
    <property type="term" value="F:DNA-binding transcription factor activity, RNA polymerase II-specific"/>
    <property type="evidence" value="ECO:0007669"/>
    <property type="project" value="TreeGrafter"/>
</dbReference>
<dbReference type="GO" id="GO:0000976">
    <property type="term" value="F:transcription cis-regulatory region binding"/>
    <property type="evidence" value="ECO:0007669"/>
    <property type="project" value="TreeGrafter"/>
</dbReference>
<keyword evidence="2" id="KW-0805">Transcription regulation</keyword>
<evidence type="ECO:0000256" key="3">
    <source>
        <dbReference type="ARBA" id="ARBA00023125"/>
    </source>
</evidence>
<dbReference type="InterPro" id="IPR051089">
    <property type="entry name" value="prtT"/>
</dbReference>
<comment type="caution">
    <text evidence="7">The sequence shown here is derived from an EMBL/GenBank/DDBJ whole genome shotgun (WGS) entry which is preliminary data.</text>
</comment>
<dbReference type="GO" id="GO:0005634">
    <property type="term" value="C:nucleus"/>
    <property type="evidence" value="ECO:0007669"/>
    <property type="project" value="UniProtKB-SubCell"/>
</dbReference>
<dbReference type="PANTHER" id="PTHR31845">
    <property type="entry name" value="FINGER DOMAIN PROTEIN, PUTATIVE-RELATED"/>
    <property type="match status" value="1"/>
</dbReference>
<evidence type="ECO:0000256" key="1">
    <source>
        <dbReference type="ARBA" id="ARBA00004123"/>
    </source>
</evidence>
<evidence type="ECO:0000313" key="8">
    <source>
        <dbReference type="Proteomes" id="UP000706124"/>
    </source>
</evidence>
<keyword evidence="4" id="KW-0804">Transcription</keyword>
<keyword evidence="3" id="KW-0238">DNA-binding</keyword>
<reference evidence="7 8" key="1">
    <citation type="journal article" date="2020" name="bioRxiv">
        <title>Whole genome comparisons of ergot fungi reveals the divergence and evolution of species within the genus Claviceps are the result of varying mechanisms driving genome evolution and host range expansion.</title>
        <authorList>
            <person name="Wyka S.A."/>
            <person name="Mondo S.J."/>
            <person name="Liu M."/>
            <person name="Dettman J."/>
            <person name="Nalam V."/>
            <person name="Broders K.D."/>
        </authorList>
    </citation>
    <scope>NUCLEOTIDE SEQUENCE [LARGE SCALE GENOMIC DNA]</scope>
    <source>
        <strain evidence="7 8">CCC 1485</strain>
    </source>
</reference>
<protein>
    <submittedName>
        <fullName evidence="7">Uncharacterized protein</fullName>
    </submittedName>
</protein>
<accession>A0A9P7MCI5</accession>
<evidence type="ECO:0000256" key="2">
    <source>
        <dbReference type="ARBA" id="ARBA00023015"/>
    </source>
</evidence>
<evidence type="ECO:0000256" key="5">
    <source>
        <dbReference type="ARBA" id="ARBA00023242"/>
    </source>
</evidence>
<feature type="region of interest" description="Disordered" evidence="6">
    <location>
        <begin position="130"/>
        <end position="151"/>
    </location>
</feature>
<name>A0A9P7MCI5_9HYPO</name>
<feature type="compositionally biased region" description="Polar residues" evidence="6">
    <location>
        <begin position="133"/>
        <end position="151"/>
    </location>
</feature>
<dbReference type="CDD" id="cd12148">
    <property type="entry name" value="fungal_TF_MHR"/>
    <property type="match status" value="1"/>
</dbReference>
<evidence type="ECO:0000256" key="4">
    <source>
        <dbReference type="ARBA" id="ARBA00023163"/>
    </source>
</evidence>
<sequence length="339" mass="37876">MAMTNRKKPAGLVTGFANKIRLRRSLAAPVGREAPKGSRDNVRQIWFAKRKTSGRIRVGFQRRNGEQHAPLVPWLKRSAFARILTQTQNATAQIEERLNGLVNLLQASGEFTNNNSNHTSLNTLSDAAVREQSAMTQDTPSASSTTSHQPYSNHWVIPETYNSNAIPSCTCRPEPGRAPPPPDSDDVLLELFRSQMQPVFPFVIVPPTVSAYELHATKPFLMSAIRMVTSFRSLRSMSAQLCRLMSHIADHVLMRSARSLELLQGILVMIGWHQYHCLMHAQMNNLLSLAASMVSDLGLNYPPGIREQARLMVARPDEPAGRTNDERRALLGVWFLTCK</sequence>
<dbReference type="Proteomes" id="UP000706124">
    <property type="component" value="Unassembled WGS sequence"/>
</dbReference>
<keyword evidence="8" id="KW-1185">Reference proteome</keyword>
<proteinExistence type="predicted"/>
<dbReference type="OrthoDB" id="5226580at2759"/>